<dbReference type="PROSITE" id="PS51186">
    <property type="entry name" value="GNAT"/>
    <property type="match status" value="1"/>
</dbReference>
<dbReference type="OrthoDB" id="893030at2"/>
<organism evidence="2 3">
    <name type="scientific">Aureibaculum marinum</name>
    <dbReference type="NCBI Taxonomy" id="2487930"/>
    <lineage>
        <taxon>Bacteria</taxon>
        <taxon>Pseudomonadati</taxon>
        <taxon>Bacteroidota</taxon>
        <taxon>Flavobacteriia</taxon>
        <taxon>Flavobacteriales</taxon>
        <taxon>Flavobacteriaceae</taxon>
        <taxon>Aureibaculum</taxon>
    </lineage>
</organism>
<name>A0A3N4PMW6_9FLAO</name>
<gene>
    <name evidence="2" type="ORF">EGM88_00720</name>
</gene>
<dbReference type="Proteomes" id="UP000270856">
    <property type="component" value="Unassembled WGS sequence"/>
</dbReference>
<evidence type="ECO:0000313" key="3">
    <source>
        <dbReference type="Proteomes" id="UP000270856"/>
    </source>
</evidence>
<accession>A0A3N4PMW6</accession>
<feature type="domain" description="N-acetyltransferase" evidence="1">
    <location>
        <begin position="9"/>
        <end position="165"/>
    </location>
</feature>
<sequence>MQALTGNNVYLRALEPEDLEFLYAVENDLSFWEVSSTETPYSKHVLRLYLENAHLDIYEAKQLRLVIAESKSQKPIGLIDLFDYNPKHKRAGVGILLIEGEQQKGYGSEALKLLIEYSFRHLNIHQLFANITMDNEKSLNLFKKHNFIEVGVKKDWIFIEGKYKDEGLFQLINV</sequence>
<dbReference type="PANTHER" id="PTHR43415">
    <property type="entry name" value="SPERMIDINE N(1)-ACETYLTRANSFERASE"/>
    <property type="match status" value="1"/>
</dbReference>
<dbReference type="Gene3D" id="3.40.630.30">
    <property type="match status" value="1"/>
</dbReference>
<dbReference type="InterPro" id="IPR000182">
    <property type="entry name" value="GNAT_dom"/>
</dbReference>
<dbReference type="PANTHER" id="PTHR43415:SF3">
    <property type="entry name" value="GNAT-FAMILY ACETYLTRANSFERASE"/>
    <property type="match status" value="1"/>
</dbReference>
<keyword evidence="3" id="KW-1185">Reference proteome</keyword>
<reference evidence="2 3" key="1">
    <citation type="submission" date="2018-11" db="EMBL/GenBank/DDBJ databases">
        <title>Aureibaculum marinum gen. nov., sp. nov., a member of the family Flavobacteriaceae isolated from the Bohai Sea.</title>
        <authorList>
            <person name="Ji X."/>
        </authorList>
    </citation>
    <scope>NUCLEOTIDE SEQUENCE [LARGE SCALE GENOMIC DNA]</scope>
    <source>
        <strain evidence="2 3">BH-SD17</strain>
    </source>
</reference>
<dbReference type="AlphaFoldDB" id="A0A3N4PMW6"/>
<keyword evidence="2" id="KW-0808">Transferase</keyword>
<dbReference type="RefSeq" id="WP_123895962.1">
    <property type="nucleotide sequence ID" value="NZ_RPFJ01000001.1"/>
</dbReference>
<dbReference type="InterPro" id="IPR016181">
    <property type="entry name" value="Acyl_CoA_acyltransferase"/>
</dbReference>
<proteinExistence type="predicted"/>
<dbReference type="SUPFAM" id="SSF55729">
    <property type="entry name" value="Acyl-CoA N-acyltransferases (Nat)"/>
    <property type="match status" value="1"/>
</dbReference>
<evidence type="ECO:0000259" key="1">
    <source>
        <dbReference type="PROSITE" id="PS51186"/>
    </source>
</evidence>
<dbReference type="EMBL" id="RPFJ01000001">
    <property type="protein sequence ID" value="RPE00904.1"/>
    <property type="molecule type" value="Genomic_DNA"/>
</dbReference>
<dbReference type="Pfam" id="PF13302">
    <property type="entry name" value="Acetyltransf_3"/>
    <property type="match status" value="1"/>
</dbReference>
<comment type="caution">
    <text evidence="2">The sequence shown here is derived from an EMBL/GenBank/DDBJ whole genome shotgun (WGS) entry which is preliminary data.</text>
</comment>
<protein>
    <submittedName>
        <fullName evidence="2">N-acetyltransferase</fullName>
    </submittedName>
</protein>
<dbReference type="GO" id="GO:0016747">
    <property type="term" value="F:acyltransferase activity, transferring groups other than amino-acyl groups"/>
    <property type="evidence" value="ECO:0007669"/>
    <property type="project" value="InterPro"/>
</dbReference>
<evidence type="ECO:0000313" key="2">
    <source>
        <dbReference type="EMBL" id="RPE00904.1"/>
    </source>
</evidence>